<dbReference type="AlphaFoldDB" id="H8H379"/>
<dbReference type="Proteomes" id="UP000007575">
    <property type="component" value="Plasmid P3"/>
</dbReference>
<organism evidence="1 2">
    <name type="scientific">Deinococcus gobiensis (strain DSM 21396 / JCM 16679 / CGMCC 1.7299 / I-0)</name>
    <dbReference type="NCBI Taxonomy" id="745776"/>
    <lineage>
        <taxon>Bacteria</taxon>
        <taxon>Thermotogati</taxon>
        <taxon>Deinococcota</taxon>
        <taxon>Deinococci</taxon>
        <taxon>Deinococcales</taxon>
        <taxon>Deinococcaceae</taxon>
        <taxon>Deinococcus</taxon>
    </lineage>
</organism>
<dbReference type="HOGENOM" id="CLU_2971914_0_0_0"/>
<reference evidence="1 2" key="1">
    <citation type="journal article" date="2012" name="PLoS ONE">
        <title>Genome sequence and transcriptome analysis of the radioresistant bacterium Deinococcus gobiensis: insights into the extreme environmental adaptations.</title>
        <authorList>
            <person name="Yuan M."/>
            <person name="Chen M."/>
            <person name="Zhang W."/>
            <person name="Lu W."/>
            <person name="Wang J."/>
            <person name="Yang M."/>
            <person name="Zhao P."/>
            <person name="Tang R."/>
            <person name="Li X."/>
            <person name="Hao Y."/>
            <person name="Zhou Z."/>
            <person name="Zhan Y."/>
            <person name="Yu H."/>
            <person name="Teng C."/>
            <person name="Yan Y."/>
            <person name="Ping S."/>
            <person name="Wang Y."/>
            <person name="Lin M."/>
        </authorList>
    </citation>
    <scope>NUCLEOTIDE SEQUENCE [LARGE SCALE GENOMIC DNA]</scope>
    <source>
        <strain evidence="2">DSM 21396 / JCM 16679 / CGMCC 1.7299 / I-0</strain>
        <plasmid evidence="1">P3</plasmid>
    </source>
</reference>
<dbReference type="EMBL" id="CP002194">
    <property type="protein sequence ID" value="AFD27976.1"/>
    <property type="molecule type" value="Genomic_DNA"/>
</dbReference>
<keyword evidence="2" id="KW-1185">Reference proteome</keyword>
<name>H8H379_DEIGI</name>
<accession>H8H379</accession>
<evidence type="ECO:0000313" key="1">
    <source>
        <dbReference type="EMBL" id="AFD27976.1"/>
    </source>
</evidence>
<gene>
    <name evidence="1" type="ordered locus">DGo_PC0184</name>
</gene>
<proteinExistence type="predicted"/>
<dbReference type="KEGG" id="dgo:DGo_PC0184"/>
<sequence length="58" mass="6520">MRFRSAGQDPINGAGVWAEGFAGRLGRCDRREYLNRRRRGQGRPWLSVRMRSAGGLSA</sequence>
<keyword evidence="1" id="KW-0614">Plasmid</keyword>
<protein>
    <submittedName>
        <fullName evidence="1">Uncharacterized protein</fullName>
    </submittedName>
</protein>
<evidence type="ECO:0000313" key="2">
    <source>
        <dbReference type="Proteomes" id="UP000007575"/>
    </source>
</evidence>
<geneLocation type="plasmid" evidence="1 2">
    <name>P3</name>
</geneLocation>